<feature type="non-terminal residue" evidence="3">
    <location>
        <position position="1"/>
    </location>
</feature>
<dbReference type="InterPro" id="IPR003395">
    <property type="entry name" value="RecF/RecN/SMC_N"/>
</dbReference>
<keyword evidence="4" id="KW-1185">Reference proteome</keyword>
<keyword evidence="1" id="KW-0175">Coiled coil</keyword>
<protein>
    <submittedName>
        <fullName evidence="3">AAA family ATPase</fullName>
    </submittedName>
</protein>
<dbReference type="EMBL" id="JANQAO010000005">
    <property type="protein sequence ID" value="MDM5148234.1"/>
    <property type="molecule type" value="Genomic_DNA"/>
</dbReference>
<organism evidence="3 4">
    <name type="scientific">Candidatus Doriopsillibacter californiensis</name>
    <dbReference type="NCBI Taxonomy" id="2970740"/>
    <lineage>
        <taxon>Bacteria</taxon>
        <taxon>Pseudomonadati</taxon>
        <taxon>Pseudomonadota</taxon>
        <taxon>Gammaproteobacteria</taxon>
        <taxon>Candidatus Tethybacterales</taxon>
        <taxon>Candidatus Persebacteraceae</taxon>
        <taxon>Candidatus Doriopsillibacter</taxon>
    </lineage>
</organism>
<dbReference type="Proteomes" id="UP001168167">
    <property type="component" value="Unassembled WGS sequence"/>
</dbReference>
<evidence type="ECO:0000259" key="2">
    <source>
        <dbReference type="Pfam" id="PF02463"/>
    </source>
</evidence>
<reference evidence="3" key="2">
    <citation type="journal article" date="2023" name="Microbiome">
        <title>Synthase-selected sorting approach identifies a beta-lactone synthase in a nudibranch symbiotic bacterium.</title>
        <authorList>
            <person name="Dzunkova M."/>
            <person name="La Clair J.J."/>
            <person name="Tyml T."/>
            <person name="Doud D."/>
            <person name="Schulz F."/>
            <person name="Piquer-Esteban S."/>
            <person name="Porcel Sanchis D."/>
            <person name="Osborn A."/>
            <person name="Robinson D."/>
            <person name="Louie K.B."/>
            <person name="Bowen B.P."/>
            <person name="Bowers R.M."/>
            <person name="Lee J."/>
            <person name="Arnau V."/>
            <person name="Diaz-Villanueva W."/>
            <person name="Stepanauskas R."/>
            <person name="Gosliner T."/>
            <person name="Date S.V."/>
            <person name="Northen T.R."/>
            <person name="Cheng J.F."/>
            <person name="Burkart M.D."/>
            <person name="Woyke T."/>
        </authorList>
    </citation>
    <scope>NUCLEOTIDE SEQUENCE</scope>
    <source>
        <strain evidence="3">Df01</strain>
    </source>
</reference>
<dbReference type="SUPFAM" id="SSF52540">
    <property type="entry name" value="P-loop containing nucleoside triphosphate hydrolases"/>
    <property type="match status" value="1"/>
</dbReference>
<feature type="coiled-coil region" evidence="1">
    <location>
        <begin position="77"/>
        <end position="222"/>
    </location>
</feature>
<evidence type="ECO:0000313" key="3">
    <source>
        <dbReference type="EMBL" id="MDM5148234.1"/>
    </source>
</evidence>
<gene>
    <name evidence="3" type="ORF">NQX30_07670</name>
</gene>
<sequence>ALEKCRSDFHHLAVARRELHVREENLKQRGTALELREEEWRRRRDTLQVRGRQNENDIAGMDETTLASTAQQREAQAVAAEKARQQVNTEVAEWEQRITTATNKREQHFTDLQKLQENHAALQVAEKEAAIQMEGLNNALEEFSVNEERLEALREKKVDAAEHRAEIEQLLNKRKRLGAINFAADNELSETSEQLDKLQHEREDVETAMTELQTIIRRLDSETRTRLRDMYDSVNQRFAALFQNLIGGGEAMLAMEGDSILDAGFEIRARLPGKRLFPVRMLSGGEKSATALAFVFALMQKTLPPFCIMDEVDAALDDSRVESFVSLLRELSADFQCIVITHNKNTIEAMDALIGVTQEEKGVSKVVSVQLDEALRHAM</sequence>
<feature type="domain" description="RecF/RecN/SMC N-terminal" evidence="2">
    <location>
        <begin position="100"/>
        <end position="365"/>
    </location>
</feature>
<accession>A0ABT7QNE6</accession>
<name>A0ABT7QNE6_9GAMM</name>
<dbReference type="Gene3D" id="3.40.50.300">
    <property type="entry name" value="P-loop containing nucleotide triphosphate hydrolases"/>
    <property type="match status" value="1"/>
</dbReference>
<dbReference type="Pfam" id="PF02463">
    <property type="entry name" value="SMC_N"/>
    <property type="match status" value="1"/>
</dbReference>
<evidence type="ECO:0000256" key="1">
    <source>
        <dbReference type="SAM" id="Coils"/>
    </source>
</evidence>
<dbReference type="InterPro" id="IPR027417">
    <property type="entry name" value="P-loop_NTPase"/>
</dbReference>
<comment type="caution">
    <text evidence="3">The sequence shown here is derived from an EMBL/GenBank/DDBJ whole genome shotgun (WGS) entry which is preliminary data.</text>
</comment>
<proteinExistence type="predicted"/>
<evidence type="ECO:0000313" key="4">
    <source>
        <dbReference type="Proteomes" id="UP001168167"/>
    </source>
</evidence>
<dbReference type="PANTHER" id="PTHR43977">
    <property type="entry name" value="STRUCTURAL MAINTENANCE OF CHROMOSOMES PROTEIN 3"/>
    <property type="match status" value="1"/>
</dbReference>
<reference evidence="3" key="1">
    <citation type="submission" date="2022-08" db="EMBL/GenBank/DDBJ databases">
        <authorList>
            <person name="Dzunkova M."/>
            <person name="La Clair J."/>
            <person name="Tyml T."/>
            <person name="Doud D."/>
            <person name="Schulz F."/>
            <person name="Piquer S."/>
            <person name="Porcel Sanchis D."/>
            <person name="Osborn A."/>
            <person name="Robinson D."/>
            <person name="Louie K.B."/>
            <person name="Bowen B.P."/>
            <person name="Bowers R."/>
            <person name="Lee J."/>
            <person name="Arnau Llombart V."/>
            <person name="Diaz Villanueva W."/>
            <person name="Gosliner T."/>
            <person name="Northen T."/>
            <person name="Cheng J.-F."/>
            <person name="Burkart M.D."/>
            <person name="Woyke T."/>
        </authorList>
    </citation>
    <scope>NUCLEOTIDE SEQUENCE</scope>
    <source>
        <strain evidence="3">Df01</strain>
    </source>
</reference>